<evidence type="ECO:0000259" key="8">
    <source>
        <dbReference type="PROSITE" id="PS50011"/>
    </source>
</evidence>
<sequence>MEENRLYVEKEIEEARARGDADMLEVAHTCLRIGREIGKGAFGRVFMASAVNIAGCPDPLIVAVKQLKKSSKTDAFDEFLDEIAMMKRVGRHPNIVTLLGCCTIKEPLTMIMEYIGCGDLLEYLRKVRFKHEARTAAQKSEGSSSTTANPIDSTSLQRSTSNQSEITVFGSTINSSNSDASYIAQPETLVRPSLTDTLYTTLSSKTAKSATSIEYVLDHNELHDFAQQIACGMHHLEKIKITHRDLAARNILIDERKTLKISDFGMSRTGIYVNTRNKKVPLRWLSIEAMRDNFYSSKSDVWAFGVVLWEIGTLGKVC</sequence>
<feature type="compositionally biased region" description="Polar residues" evidence="7">
    <location>
        <begin position="137"/>
        <end position="163"/>
    </location>
</feature>
<keyword evidence="4 6" id="KW-0067">ATP-binding</keyword>
<dbReference type="EMBL" id="JBEHCU010010027">
    <property type="protein sequence ID" value="KAL1378887.1"/>
    <property type="molecule type" value="Genomic_DNA"/>
</dbReference>
<comment type="subcellular location">
    <subcellularLocation>
        <location evidence="1">Membrane</location>
        <topology evidence="1">Single-pass membrane protein</topology>
    </subcellularLocation>
</comment>
<comment type="catalytic activity">
    <reaction evidence="2">
        <text>L-tyrosyl-[protein] + ATP = O-phospho-L-tyrosyl-[protein] + ADP + H(+)</text>
        <dbReference type="Rhea" id="RHEA:10596"/>
        <dbReference type="Rhea" id="RHEA-COMP:10136"/>
        <dbReference type="Rhea" id="RHEA-COMP:20101"/>
        <dbReference type="ChEBI" id="CHEBI:15378"/>
        <dbReference type="ChEBI" id="CHEBI:30616"/>
        <dbReference type="ChEBI" id="CHEBI:46858"/>
        <dbReference type="ChEBI" id="CHEBI:61978"/>
        <dbReference type="ChEBI" id="CHEBI:456216"/>
        <dbReference type="EC" id="2.7.10.1"/>
    </reaction>
</comment>
<feature type="binding site" evidence="4 6">
    <location>
        <position position="65"/>
    </location>
    <ligand>
        <name>ATP</name>
        <dbReference type="ChEBI" id="CHEBI:30616"/>
    </ligand>
</feature>
<feature type="active site" description="Proton acceptor" evidence="3">
    <location>
        <position position="245"/>
    </location>
</feature>
<dbReference type="GO" id="GO:0005524">
    <property type="term" value="F:ATP binding"/>
    <property type="evidence" value="ECO:0007669"/>
    <property type="project" value="UniProtKB-UniRule"/>
</dbReference>
<protein>
    <recommendedName>
        <fullName evidence="8">Protein kinase domain-containing protein</fullName>
    </recommendedName>
</protein>
<feature type="binding site" evidence="5">
    <location>
        <position position="250"/>
    </location>
    <ligand>
        <name>Mg(2+)</name>
        <dbReference type="ChEBI" id="CHEBI:18420"/>
    </ligand>
</feature>
<gene>
    <name evidence="9" type="ORF">pipiens_000521</name>
</gene>
<dbReference type="GO" id="GO:0016020">
    <property type="term" value="C:membrane"/>
    <property type="evidence" value="ECO:0007669"/>
    <property type="project" value="UniProtKB-SubCell"/>
</dbReference>
<dbReference type="InterPro" id="IPR017441">
    <property type="entry name" value="Protein_kinase_ATP_BS"/>
</dbReference>
<name>A0ABD1CS45_CULPP</name>
<keyword evidence="10" id="KW-1185">Reference proteome</keyword>
<dbReference type="PROSITE" id="PS50011">
    <property type="entry name" value="PROTEIN_KINASE_DOM"/>
    <property type="match status" value="1"/>
</dbReference>
<dbReference type="Pfam" id="PF07714">
    <property type="entry name" value="PK_Tyr_Ser-Thr"/>
    <property type="match status" value="1"/>
</dbReference>
<organism evidence="9 10">
    <name type="scientific">Culex pipiens pipiens</name>
    <name type="common">Northern house mosquito</name>
    <dbReference type="NCBI Taxonomy" id="38569"/>
    <lineage>
        <taxon>Eukaryota</taxon>
        <taxon>Metazoa</taxon>
        <taxon>Ecdysozoa</taxon>
        <taxon>Arthropoda</taxon>
        <taxon>Hexapoda</taxon>
        <taxon>Insecta</taxon>
        <taxon>Pterygota</taxon>
        <taxon>Neoptera</taxon>
        <taxon>Endopterygota</taxon>
        <taxon>Diptera</taxon>
        <taxon>Nematocera</taxon>
        <taxon>Culicoidea</taxon>
        <taxon>Culicidae</taxon>
        <taxon>Culicinae</taxon>
        <taxon>Culicini</taxon>
        <taxon>Culex</taxon>
        <taxon>Culex</taxon>
    </lineage>
</organism>
<dbReference type="PIRSF" id="PIRSF000615">
    <property type="entry name" value="TyrPK_CSF1-R"/>
    <property type="match status" value="1"/>
</dbReference>
<evidence type="ECO:0000256" key="6">
    <source>
        <dbReference type="PROSITE-ProRule" id="PRU10141"/>
    </source>
</evidence>
<dbReference type="Gene3D" id="3.30.200.20">
    <property type="entry name" value="Phosphorylase Kinase, domain 1"/>
    <property type="match status" value="1"/>
</dbReference>
<dbReference type="InterPro" id="IPR050122">
    <property type="entry name" value="RTK"/>
</dbReference>
<proteinExistence type="predicted"/>
<dbReference type="PANTHER" id="PTHR24416">
    <property type="entry name" value="TYROSINE-PROTEIN KINASE RECEPTOR"/>
    <property type="match status" value="1"/>
</dbReference>
<keyword evidence="4 6" id="KW-0547">Nucleotide-binding</keyword>
<evidence type="ECO:0000256" key="4">
    <source>
        <dbReference type="PIRSR" id="PIRSR000615-2"/>
    </source>
</evidence>
<dbReference type="InterPro" id="IPR001245">
    <property type="entry name" value="Ser-Thr/Tyr_kinase_cat_dom"/>
</dbReference>
<evidence type="ECO:0000313" key="10">
    <source>
        <dbReference type="Proteomes" id="UP001562425"/>
    </source>
</evidence>
<dbReference type="InterPro" id="IPR011009">
    <property type="entry name" value="Kinase-like_dom_sf"/>
</dbReference>
<evidence type="ECO:0000256" key="3">
    <source>
        <dbReference type="PIRSR" id="PIRSR000615-1"/>
    </source>
</evidence>
<feature type="binding site" evidence="4">
    <location>
        <begin position="113"/>
        <end position="119"/>
    </location>
    <ligand>
        <name>ATP</name>
        <dbReference type="ChEBI" id="CHEBI:30616"/>
    </ligand>
</feature>
<dbReference type="SUPFAM" id="SSF56112">
    <property type="entry name" value="Protein kinase-like (PK-like)"/>
    <property type="match status" value="1"/>
</dbReference>
<reference evidence="9 10" key="1">
    <citation type="submission" date="2024-05" db="EMBL/GenBank/DDBJ databases">
        <title>Culex pipiens pipiens assembly and annotation.</title>
        <authorList>
            <person name="Alout H."/>
            <person name="Durand T."/>
        </authorList>
    </citation>
    <scope>NUCLEOTIDE SEQUENCE [LARGE SCALE GENOMIC DNA]</scope>
    <source>
        <strain evidence="9">HA-2024</strain>
        <tissue evidence="9">Whole body</tissue>
    </source>
</reference>
<dbReference type="SMART" id="SM00219">
    <property type="entry name" value="TyrKc"/>
    <property type="match status" value="1"/>
</dbReference>
<feature type="binding site" evidence="4">
    <location>
        <begin position="38"/>
        <end position="45"/>
    </location>
    <ligand>
        <name>ATP</name>
        <dbReference type="ChEBI" id="CHEBI:30616"/>
    </ligand>
</feature>
<feature type="binding site" evidence="4">
    <location>
        <position position="249"/>
    </location>
    <ligand>
        <name>ATP</name>
        <dbReference type="ChEBI" id="CHEBI:30616"/>
    </ligand>
</feature>
<evidence type="ECO:0000256" key="5">
    <source>
        <dbReference type="PIRSR" id="PIRSR000615-3"/>
    </source>
</evidence>
<accession>A0ABD1CS45</accession>
<dbReference type="CDD" id="cd00192">
    <property type="entry name" value="PTKc"/>
    <property type="match status" value="1"/>
</dbReference>
<dbReference type="Gene3D" id="1.10.510.10">
    <property type="entry name" value="Transferase(Phosphotransferase) domain 1"/>
    <property type="match status" value="1"/>
</dbReference>
<dbReference type="PROSITE" id="PS00107">
    <property type="entry name" value="PROTEIN_KINASE_ATP"/>
    <property type="match status" value="1"/>
</dbReference>
<dbReference type="PROSITE" id="PS00109">
    <property type="entry name" value="PROTEIN_KINASE_TYR"/>
    <property type="match status" value="1"/>
</dbReference>
<feature type="non-terminal residue" evidence="9">
    <location>
        <position position="318"/>
    </location>
</feature>
<feature type="binding site" evidence="5">
    <location>
        <position position="263"/>
    </location>
    <ligand>
        <name>Mg(2+)</name>
        <dbReference type="ChEBI" id="CHEBI:18420"/>
    </ligand>
</feature>
<feature type="region of interest" description="Disordered" evidence="7">
    <location>
        <begin position="135"/>
        <end position="163"/>
    </location>
</feature>
<comment type="caution">
    <text evidence="9">The sequence shown here is derived from an EMBL/GenBank/DDBJ whole genome shotgun (WGS) entry which is preliminary data.</text>
</comment>
<evidence type="ECO:0000256" key="2">
    <source>
        <dbReference type="ARBA" id="ARBA00051243"/>
    </source>
</evidence>
<dbReference type="GO" id="GO:0004714">
    <property type="term" value="F:transmembrane receptor protein tyrosine kinase activity"/>
    <property type="evidence" value="ECO:0007669"/>
    <property type="project" value="UniProtKB-EC"/>
</dbReference>
<dbReference type="InterPro" id="IPR008266">
    <property type="entry name" value="Tyr_kinase_AS"/>
</dbReference>
<feature type="domain" description="Protein kinase" evidence="8">
    <location>
        <begin position="31"/>
        <end position="318"/>
    </location>
</feature>
<evidence type="ECO:0000256" key="1">
    <source>
        <dbReference type="ARBA" id="ARBA00004167"/>
    </source>
</evidence>
<keyword evidence="5" id="KW-0479">Metal-binding</keyword>
<evidence type="ECO:0000313" key="9">
    <source>
        <dbReference type="EMBL" id="KAL1378887.1"/>
    </source>
</evidence>
<dbReference type="PANTHER" id="PTHR24416:SF594">
    <property type="entry name" value="PROTEIN KINASE DOMAIN-CONTAINING PROTEIN"/>
    <property type="match status" value="1"/>
</dbReference>
<dbReference type="InterPro" id="IPR020635">
    <property type="entry name" value="Tyr_kinase_cat_dom"/>
</dbReference>
<keyword evidence="5" id="KW-0460">Magnesium</keyword>
<dbReference type="AlphaFoldDB" id="A0ABD1CS45"/>
<dbReference type="InterPro" id="IPR000719">
    <property type="entry name" value="Prot_kinase_dom"/>
</dbReference>
<evidence type="ECO:0000256" key="7">
    <source>
        <dbReference type="SAM" id="MobiDB-lite"/>
    </source>
</evidence>
<dbReference type="Proteomes" id="UP001562425">
    <property type="component" value="Unassembled WGS sequence"/>
</dbReference>